<reference evidence="7" key="1">
    <citation type="journal article" date="2020" name="Cell">
        <title>Large-Scale Comparative Analyses of Tick Genomes Elucidate Their Genetic Diversity and Vector Capacities.</title>
        <authorList>
            <consortium name="Tick Genome and Microbiome Consortium (TIGMIC)"/>
            <person name="Jia N."/>
            <person name="Wang J."/>
            <person name="Shi W."/>
            <person name="Du L."/>
            <person name="Sun Y."/>
            <person name="Zhan W."/>
            <person name="Jiang J.F."/>
            <person name="Wang Q."/>
            <person name="Zhang B."/>
            <person name="Ji P."/>
            <person name="Bell-Sakyi L."/>
            <person name="Cui X.M."/>
            <person name="Yuan T.T."/>
            <person name="Jiang B.G."/>
            <person name="Yang W.F."/>
            <person name="Lam T.T."/>
            <person name="Chang Q.C."/>
            <person name="Ding S.J."/>
            <person name="Wang X.J."/>
            <person name="Zhu J.G."/>
            <person name="Ruan X.D."/>
            <person name="Zhao L."/>
            <person name="Wei J.T."/>
            <person name="Ye R.Z."/>
            <person name="Que T.C."/>
            <person name="Du C.H."/>
            <person name="Zhou Y.H."/>
            <person name="Cheng J.X."/>
            <person name="Dai P.F."/>
            <person name="Guo W.B."/>
            <person name="Han X.H."/>
            <person name="Huang E.J."/>
            <person name="Li L.F."/>
            <person name="Wei W."/>
            <person name="Gao Y.C."/>
            <person name="Liu J.Z."/>
            <person name="Shao H.Z."/>
            <person name="Wang X."/>
            <person name="Wang C.C."/>
            <person name="Yang T.C."/>
            <person name="Huo Q.B."/>
            <person name="Li W."/>
            <person name="Chen H.Y."/>
            <person name="Chen S.E."/>
            <person name="Zhou L.G."/>
            <person name="Ni X.B."/>
            <person name="Tian J.H."/>
            <person name="Sheng Y."/>
            <person name="Liu T."/>
            <person name="Pan Y.S."/>
            <person name="Xia L.Y."/>
            <person name="Li J."/>
            <person name="Zhao F."/>
            <person name="Cao W.C."/>
        </authorList>
    </citation>
    <scope>NUCLEOTIDE SEQUENCE</scope>
    <source>
        <strain evidence="7">Rmic-2018</strain>
    </source>
</reference>
<comment type="caution">
    <text evidence="7">The sequence shown here is derived from an EMBL/GenBank/DDBJ whole genome shotgun (WGS) entry which is preliminary data.</text>
</comment>
<dbReference type="GO" id="GO:0008270">
    <property type="term" value="F:zinc ion binding"/>
    <property type="evidence" value="ECO:0007669"/>
    <property type="project" value="UniProtKB-KW"/>
</dbReference>
<dbReference type="InterPro" id="IPR013083">
    <property type="entry name" value="Znf_RING/FYVE/PHD"/>
</dbReference>
<dbReference type="Pfam" id="PF13920">
    <property type="entry name" value="zf-C3HC4_3"/>
    <property type="match status" value="1"/>
</dbReference>
<evidence type="ECO:0000256" key="3">
    <source>
        <dbReference type="PROSITE-ProRule" id="PRU00175"/>
    </source>
</evidence>
<dbReference type="Gene3D" id="3.30.40.10">
    <property type="entry name" value="Zinc/RING finger domain, C3HC4 (zinc finger)"/>
    <property type="match status" value="1"/>
</dbReference>
<dbReference type="InterPro" id="IPR008974">
    <property type="entry name" value="TRAF-like"/>
</dbReference>
<dbReference type="PANTHER" id="PTHR10131">
    <property type="entry name" value="TNF RECEPTOR ASSOCIATED FACTOR"/>
    <property type="match status" value="1"/>
</dbReference>
<dbReference type="PANTHER" id="PTHR10131:SF138">
    <property type="entry name" value="RE66324P"/>
    <property type="match status" value="1"/>
</dbReference>
<keyword evidence="1 3" id="KW-0479">Metal-binding</keyword>
<evidence type="ECO:0000313" key="8">
    <source>
        <dbReference type="Proteomes" id="UP000821866"/>
    </source>
</evidence>
<dbReference type="Pfam" id="PF21355">
    <property type="entry name" value="TRAF-mep_MATH"/>
    <property type="match status" value="1"/>
</dbReference>
<evidence type="ECO:0000259" key="6">
    <source>
        <dbReference type="PROSITE" id="PS50089"/>
    </source>
</evidence>
<gene>
    <name evidence="7" type="ORF">HPB51_005100</name>
</gene>
<dbReference type="SUPFAM" id="SSF57850">
    <property type="entry name" value="RING/U-box"/>
    <property type="match status" value="1"/>
</dbReference>
<protein>
    <recommendedName>
        <fullName evidence="6">RING-type domain-containing protein</fullName>
    </recommendedName>
</protein>
<reference evidence="7" key="2">
    <citation type="submission" date="2021-09" db="EMBL/GenBank/DDBJ databases">
        <authorList>
            <person name="Jia N."/>
            <person name="Wang J."/>
            <person name="Shi W."/>
            <person name="Du L."/>
            <person name="Sun Y."/>
            <person name="Zhan W."/>
            <person name="Jiang J."/>
            <person name="Wang Q."/>
            <person name="Zhang B."/>
            <person name="Ji P."/>
            <person name="Sakyi L.B."/>
            <person name="Cui X."/>
            <person name="Yuan T."/>
            <person name="Jiang B."/>
            <person name="Yang W."/>
            <person name="Lam T.T.-Y."/>
            <person name="Chang Q."/>
            <person name="Ding S."/>
            <person name="Wang X."/>
            <person name="Zhu J."/>
            <person name="Ruan X."/>
            <person name="Zhao L."/>
            <person name="Wei J."/>
            <person name="Que T."/>
            <person name="Du C."/>
            <person name="Cheng J."/>
            <person name="Dai P."/>
            <person name="Han X."/>
            <person name="Huang E."/>
            <person name="Gao Y."/>
            <person name="Liu J."/>
            <person name="Shao H."/>
            <person name="Ye R."/>
            <person name="Li L."/>
            <person name="Wei W."/>
            <person name="Wang X."/>
            <person name="Wang C."/>
            <person name="Huo Q."/>
            <person name="Li W."/>
            <person name="Guo W."/>
            <person name="Chen H."/>
            <person name="Chen S."/>
            <person name="Zhou L."/>
            <person name="Zhou L."/>
            <person name="Ni X."/>
            <person name="Tian J."/>
            <person name="Zhou Y."/>
            <person name="Sheng Y."/>
            <person name="Liu T."/>
            <person name="Pan Y."/>
            <person name="Xia L."/>
            <person name="Li J."/>
            <person name="Zhao F."/>
            <person name="Cao W."/>
        </authorList>
    </citation>
    <scope>NUCLEOTIDE SEQUENCE</scope>
    <source>
        <strain evidence="7">Rmic-2018</strain>
        <tissue evidence="7">Larvae</tissue>
    </source>
</reference>
<evidence type="ECO:0000256" key="4">
    <source>
        <dbReference type="SAM" id="Coils"/>
    </source>
</evidence>
<name>A0A9J6E748_RHIMP</name>
<evidence type="ECO:0000256" key="1">
    <source>
        <dbReference type="ARBA" id="ARBA00022771"/>
    </source>
</evidence>
<dbReference type="EMBL" id="JABSTU010000005">
    <property type="protein sequence ID" value="KAH8029893.1"/>
    <property type="molecule type" value="Genomic_DNA"/>
</dbReference>
<dbReference type="GO" id="GO:0043122">
    <property type="term" value="P:regulation of canonical NF-kappaB signal transduction"/>
    <property type="evidence" value="ECO:0007669"/>
    <property type="project" value="TreeGrafter"/>
</dbReference>
<dbReference type="SUPFAM" id="SSF49599">
    <property type="entry name" value="TRAF domain-like"/>
    <property type="match status" value="1"/>
</dbReference>
<keyword evidence="2" id="KW-0862">Zinc</keyword>
<dbReference type="Gene3D" id="2.60.210.10">
    <property type="entry name" value="Apoptosis, Tumor Necrosis Factor Receptor Associated Protein 2, Chain A"/>
    <property type="match status" value="1"/>
</dbReference>
<feature type="region of interest" description="Disordered" evidence="5">
    <location>
        <begin position="1"/>
        <end position="22"/>
    </location>
</feature>
<dbReference type="GO" id="GO:0009898">
    <property type="term" value="C:cytoplasmic side of plasma membrane"/>
    <property type="evidence" value="ECO:0007669"/>
    <property type="project" value="TreeGrafter"/>
</dbReference>
<evidence type="ECO:0000313" key="7">
    <source>
        <dbReference type="EMBL" id="KAH8029893.1"/>
    </source>
</evidence>
<accession>A0A9J6E748</accession>
<dbReference type="VEuPathDB" id="VectorBase:LOC119181104"/>
<sequence length="462" mass="51589">MSDYMIHPTPGRSPRTGSLPIIPKESSSALSLGCFRRIHPSNKPHHRSVQARSAAVSTLRRRIRREDPEMTVREYTLTGFSDFLERRRVGFVEQLPPNRVCAVCGMVPSRSLILPCGHTLCRLCRSQITEQDGCPLDGRRFADADLLPVVFSEADLEQHRVLCIAGGQKCGFSGKLRDMRRHLAECVGGGVLCGKCRRSVHRSGAVAHYKRCRREFYASPQTTNDAPGSTTMADDLRRVKNELETLRNQVSSESASRETVANRVNTSLDRISCIQSNVSREVDVKDGACGGDWEGASAGSTTKPTVAPGPYRAAAKPGVYIETCRFVDVYSAYNAMKQGDVKRSMLTGTYTLAGYTFKLACELFKNEKKEVYTRFAFILRHGDWDDHVDWPFRKKVTLTIAHPRYEDKDIGMPISVDDNAAAKKPVPAIPNSSSWTGELYWKDIEEHGYIGNKALYVNVQFE</sequence>
<evidence type="ECO:0000256" key="2">
    <source>
        <dbReference type="ARBA" id="ARBA00022833"/>
    </source>
</evidence>
<proteinExistence type="predicted"/>
<keyword evidence="1 3" id="KW-0863">Zinc-finger</keyword>
<dbReference type="InterPro" id="IPR001841">
    <property type="entry name" value="Znf_RING"/>
</dbReference>
<dbReference type="PROSITE" id="PS50089">
    <property type="entry name" value="ZF_RING_2"/>
    <property type="match status" value="1"/>
</dbReference>
<organism evidence="7 8">
    <name type="scientific">Rhipicephalus microplus</name>
    <name type="common">Cattle tick</name>
    <name type="synonym">Boophilus microplus</name>
    <dbReference type="NCBI Taxonomy" id="6941"/>
    <lineage>
        <taxon>Eukaryota</taxon>
        <taxon>Metazoa</taxon>
        <taxon>Ecdysozoa</taxon>
        <taxon>Arthropoda</taxon>
        <taxon>Chelicerata</taxon>
        <taxon>Arachnida</taxon>
        <taxon>Acari</taxon>
        <taxon>Parasitiformes</taxon>
        <taxon>Ixodida</taxon>
        <taxon>Ixodoidea</taxon>
        <taxon>Ixodidae</taxon>
        <taxon>Rhipicephalinae</taxon>
        <taxon>Rhipicephalus</taxon>
        <taxon>Boophilus</taxon>
    </lineage>
</organism>
<evidence type="ECO:0000256" key="5">
    <source>
        <dbReference type="SAM" id="MobiDB-lite"/>
    </source>
</evidence>
<dbReference type="SMART" id="SM00184">
    <property type="entry name" value="RING"/>
    <property type="match status" value="1"/>
</dbReference>
<dbReference type="AlphaFoldDB" id="A0A9J6E748"/>
<keyword evidence="4" id="KW-0175">Coiled coil</keyword>
<keyword evidence="8" id="KW-1185">Reference proteome</keyword>
<dbReference type="InterPro" id="IPR049342">
    <property type="entry name" value="TRAF1-6_MATH_dom"/>
</dbReference>
<dbReference type="GO" id="GO:0005164">
    <property type="term" value="F:tumor necrosis factor receptor binding"/>
    <property type="evidence" value="ECO:0007669"/>
    <property type="project" value="TreeGrafter"/>
</dbReference>
<feature type="coiled-coil region" evidence="4">
    <location>
        <begin position="229"/>
        <end position="256"/>
    </location>
</feature>
<dbReference type="Proteomes" id="UP000821866">
    <property type="component" value="Chromosome 3"/>
</dbReference>
<feature type="domain" description="RING-type" evidence="6">
    <location>
        <begin position="101"/>
        <end position="137"/>
    </location>
</feature>
<dbReference type="CDD" id="cd16449">
    <property type="entry name" value="RING-HC"/>
    <property type="match status" value="1"/>
</dbReference>